<dbReference type="EMBL" id="HACG01031282">
    <property type="protein sequence ID" value="CEK78147.1"/>
    <property type="molecule type" value="Transcribed_RNA"/>
</dbReference>
<proteinExistence type="predicted"/>
<gene>
    <name evidence="2" type="primary">ORF108577</name>
    <name evidence="1" type="synonym">ORF108572</name>
</gene>
<sequence>MLKRYEQEEDRDIRRMETSRYGENSTAWWSSASKQTTWDVEDPLHPTFNVKMAPDDDDNSLLTMSFKYIPVCSASSCGRMVKEGSGAFSMTSSITMEVLTVTRELLWLEAQNYTDAFILSDSVSMIRKLKAMD</sequence>
<reference evidence="2" key="1">
    <citation type="submission" date="2014-12" db="EMBL/GenBank/DDBJ databases">
        <title>Insight into the proteome of Arion vulgaris.</title>
        <authorList>
            <person name="Aradska J."/>
            <person name="Bulat T."/>
            <person name="Smidak R."/>
            <person name="Sarate P."/>
            <person name="Gangsoo J."/>
            <person name="Sialana F."/>
            <person name="Bilban M."/>
            <person name="Lubec G."/>
        </authorList>
    </citation>
    <scope>NUCLEOTIDE SEQUENCE</scope>
    <source>
        <tissue evidence="2">Skin</tissue>
    </source>
</reference>
<name>A0A0B7ABU5_9EUPU</name>
<accession>A0A0B7ABU5</accession>
<organism evidence="2">
    <name type="scientific">Arion vulgaris</name>
    <dbReference type="NCBI Taxonomy" id="1028688"/>
    <lineage>
        <taxon>Eukaryota</taxon>
        <taxon>Metazoa</taxon>
        <taxon>Spiralia</taxon>
        <taxon>Lophotrochozoa</taxon>
        <taxon>Mollusca</taxon>
        <taxon>Gastropoda</taxon>
        <taxon>Heterobranchia</taxon>
        <taxon>Euthyneura</taxon>
        <taxon>Panpulmonata</taxon>
        <taxon>Eupulmonata</taxon>
        <taxon>Stylommatophora</taxon>
        <taxon>Helicina</taxon>
        <taxon>Arionoidea</taxon>
        <taxon>Arionidae</taxon>
        <taxon>Arion</taxon>
    </lineage>
</organism>
<evidence type="ECO:0000313" key="2">
    <source>
        <dbReference type="EMBL" id="CEK78147.1"/>
    </source>
</evidence>
<evidence type="ECO:0000313" key="1">
    <source>
        <dbReference type="EMBL" id="CEK78146.1"/>
    </source>
</evidence>
<dbReference type="EMBL" id="HACG01031281">
    <property type="protein sequence ID" value="CEK78146.1"/>
    <property type="molecule type" value="Transcribed_RNA"/>
</dbReference>
<dbReference type="AlphaFoldDB" id="A0A0B7ABU5"/>
<protein>
    <submittedName>
        <fullName evidence="2">Uncharacterized protein</fullName>
    </submittedName>
</protein>